<dbReference type="EMBL" id="BPLR01001516">
    <property type="protein sequence ID" value="GIZ02856.1"/>
    <property type="molecule type" value="Genomic_DNA"/>
</dbReference>
<accession>A0AAV4YA69</accession>
<sequence>MESHARKEEHRRSRNFLSFWKFMRRFRRLHGTFQKGKLASRCEVVGKLFENLGHCGPACIKIKGRRQSREAEGAKFNLGSLPQIVEEQRNTFRLSAAEGSSKTNVFE</sequence>
<protein>
    <submittedName>
        <fullName evidence="1">Uncharacterized protein</fullName>
    </submittedName>
</protein>
<evidence type="ECO:0000313" key="1">
    <source>
        <dbReference type="EMBL" id="GIZ02856.1"/>
    </source>
</evidence>
<comment type="caution">
    <text evidence="1">The sequence shown here is derived from an EMBL/GenBank/DDBJ whole genome shotgun (WGS) entry which is preliminary data.</text>
</comment>
<reference evidence="1 2" key="1">
    <citation type="submission" date="2021-06" db="EMBL/GenBank/DDBJ databases">
        <title>Caerostris extrusa draft genome.</title>
        <authorList>
            <person name="Kono N."/>
            <person name="Arakawa K."/>
        </authorList>
    </citation>
    <scope>NUCLEOTIDE SEQUENCE [LARGE SCALE GENOMIC DNA]</scope>
</reference>
<dbReference type="AlphaFoldDB" id="A0AAV4YA69"/>
<name>A0AAV4YA69_CAEEX</name>
<evidence type="ECO:0000313" key="2">
    <source>
        <dbReference type="Proteomes" id="UP001054945"/>
    </source>
</evidence>
<organism evidence="1 2">
    <name type="scientific">Caerostris extrusa</name>
    <name type="common">Bark spider</name>
    <name type="synonym">Caerostris bankana</name>
    <dbReference type="NCBI Taxonomy" id="172846"/>
    <lineage>
        <taxon>Eukaryota</taxon>
        <taxon>Metazoa</taxon>
        <taxon>Ecdysozoa</taxon>
        <taxon>Arthropoda</taxon>
        <taxon>Chelicerata</taxon>
        <taxon>Arachnida</taxon>
        <taxon>Araneae</taxon>
        <taxon>Araneomorphae</taxon>
        <taxon>Entelegynae</taxon>
        <taxon>Araneoidea</taxon>
        <taxon>Araneidae</taxon>
        <taxon>Caerostris</taxon>
    </lineage>
</organism>
<gene>
    <name evidence="1" type="ORF">CEXT_416441</name>
</gene>
<proteinExistence type="predicted"/>
<dbReference type="Proteomes" id="UP001054945">
    <property type="component" value="Unassembled WGS sequence"/>
</dbReference>
<keyword evidence="2" id="KW-1185">Reference proteome</keyword>